<dbReference type="AlphaFoldDB" id="A0A3M4SEE8"/>
<evidence type="ECO:0000313" key="2">
    <source>
        <dbReference type="Proteomes" id="UP000276615"/>
    </source>
</evidence>
<dbReference type="EMBL" id="RBRQ01000074">
    <property type="protein sequence ID" value="RMR13330.1"/>
    <property type="molecule type" value="Genomic_DNA"/>
</dbReference>
<name>A0A3M4SEE8_9PSED</name>
<organism evidence="1 2">
    <name type="scientific">Pseudomonas syringae pv. primulae</name>
    <dbReference type="NCBI Taxonomy" id="251707"/>
    <lineage>
        <taxon>Bacteria</taxon>
        <taxon>Pseudomonadati</taxon>
        <taxon>Pseudomonadota</taxon>
        <taxon>Gammaproteobacteria</taxon>
        <taxon>Pseudomonadales</taxon>
        <taxon>Pseudomonadaceae</taxon>
        <taxon>Pseudomonas</taxon>
    </lineage>
</organism>
<evidence type="ECO:0000313" key="1">
    <source>
        <dbReference type="EMBL" id="RMR13330.1"/>
    </source>
</evidence>
<reference evidence="1 2" key="1">
    <citation type="submission" date="2018-08" db="EMBL/GenBank/DDBJ databases">
        <title>Recombination of ecologically and evolutionarily significant loci maintains genetic cohesion in the Pseudomonas syringae species complex.</title>
        <authorList>
            <person name="Dillon M."/>
            <person name="Thakur S."/>
            <person name="Almeida R.N.D."/>
            <person name="Weir B.S."/>
            <person name="Guttman D.S."/>
        </authorList>
    </citation>
    <scope>NUCLEOTIDE SEQUENCE [LARGE SCALE GENOMIC DNA]</scope>
    <source>
        <strain evidence="1 2">ICMP 8670</strain>
    </source>
</reference>
<proteinExistence type="predicted"/>
<comment type="caution">
    <text evidence="1">The sequence shown here is derived from an EMBL/GenBank/DDBJ whole genome shotgun (WGS) entry which is preliminary data.</text>
</comment>
<accession>A0A3M4SEE8</accession>
<dbReference type="Proteomes" id="UP000276615">
    <property type="component" value="Unassembled WGS sequence"/>
</dbReference>
<protein>
    <submittedName>
        <fullName evidence="1">Uncharacterized protein</fullName>
    </submittedName>
</protein>
<gene>
    <name evidence="1" type="ORF">ALP92_01346</name>
</gene>
<sequence>MLHMRLACCAPMVQQEKNGGVTPAFLITWSGALYPAFLHAGVKIAGRINDLFRYGEISEQLAIEALRGAELQAGSWRYRDVIAEKAGKHVFLGMSGSNMKNTG</sequence>